<evidence type="ECO:0000313" key="1">
    <source>
        <dbReference type="EMBL" id="KAF0770775.1"/>
    </source>
</evidence>
<accession>A0A6G0ZIM5</accession>
<dbReference type="InterPro" id="IPR052958">
    <property type="entry name" value="IFN-induced_PKR_regulator"/>
</dbReference>
<keyword evidence="2" id="KW-1185">Reference proteome</keyword>
<dbReference type="AlphaFoldDB" id="A0A6G0ZIM5"/>
<dbReference type="OrthoDB" id="6615644at2759"/>
<name>A0A6G0ZIM5_APHCR</name>
<dbReference type="PANTHER" id="PTHR46289">
    <property type="entry name" value="52 KDA REPRESSOR OF THE INHIBITOR OF THE PROTEIN KINASE-LIKE PROTEIN-RELATED"/>
    <property type="match status" value="1"/>
</dbReference>
<protein>
    <submittedName>
        <fullName evidence="1">Zinc finger MYM-type protein 1-like</fullName>
    </submittedName>
</protein>
<gene>
    <name evidence="1" type="ORF">FWK35_00003152</name>
</gene>
<organism evidence="1 2">
    <name type="scientific">Aphis craccivora</name>
    <name type="common">Cowpea aphid</name>
    <dbReference type="NCBI Taxonomy" id="307492"/>
    <lineage>
        <taxon>Eukaryota</taxon>
        <taxon>Metazoa</taxon>
        <taxon>Ecdysozoa</taxon>
        <taxon>Arthropoda</taxon>
        <taxon>Hexapoda</taxon>
        <taxon>Insecta</taxon>
        <taxon>Pterygota</taxon>
        <taxon>Neoptera</taxon>
        <taxon>Paraneoptera</taxon>
        <taxon>Hemiptera</taxon>
        <taxon>Sternorrhyncha</taxon>
        <taxon>Aphidomorpha</taxon>
        <taxon>Aphidoidea</taxon>
        <taxon>Aphididae</taxon>
        <taxon>Aphidini</taxon>
        <taxon>Aphis</taxon>
        <taxon>Aphis</taxon>
    </lineage>
</organism>
<dbReference type="PANTHER" id="PTHR46289:SF17">
    <property type="entry name" value="HAT C-TERMINAL DIMERISATION DOMAIN-CONTAINING PROTEIN"/>
    <property type="match status" value="1"/>
</dbReference>
<sequence length="181" mass="20806">MKSVLQIIYSFNEASPVCHAILERISKEINLKLKSLKTLSTTKWAYRSEAIEAVKNNYSALLLCFEEISNKTNLSRVRAKAKGLIFQMKTFDFIFSMHILSPVLIMIQKVNASLQSPNLDLLSTVSLVKSLREHLSKLRSYDNNFIVIYNVIVSVCQRNLISIPEVKKRKFTRKIDENSIH</sequence>
<comment type="caution">
    <text evidence="1">The sequence shown here is derived from an EMBL/GenBank/DDBJ whole genome shotgun (WGS) entry which is preliminary data.</text>
</comment>
<dbReference type="Proteomes" id="UP000478052">
    <property type="component" value="Unassembled WGS sequence"/>
</dbReference>
<reference evidence="1 2" key="1">
    <citation type="submission" date="2019-08" db="EMBL/GenBank/DDBJ databases">
        <title>Whole genome of Aphis craccivora.</title>
        <authorList>
            <person name="Voronova N.V."/>
            <person name="Shulinski R.S."/>
            <person name="Bandarenka Y.V."/>
            <person name="Zhorov D.G."/>
            <person name="Warner D."/>
        </authorList>
    </citation>
    <scope>NUCLEOTIDE SEQUENCE [LARGE SCALE GENOMIC DNA]</scope>
    <source>
        <strain evidence="1">180601</strain>
        <tissue evidence="1">Whole Body</tissue>
    </source>
</reference>
<proteinExistence type="predicted"/>
<dbReference type="EMBL" id="VUJU01000388">
    <property type="protein sequence ID" value="KAF0770775.1"/>
    <property type="molecule type" value="Genomic_DNA"/>
</dbReference>
<evidence type="ECO:0000313" key="2">
    <source>
        <dbReference type="Proteomes" id="UP000478052"/>
    </source>
</evidence>